<feature type="region of interest" description="Disordered" evidence="17">
    <location>
        <begin position="376"/>
        <end position="402"/>
    </location>
</feature>
<evidence type="ECO:0000256" key="12">
    <source>
        <dbReference type="ARBA" id="ARBA00023166"/>
    </source>
</evidence>
<keyword evidence="14 16" id="KW-0456">Lyase</keyword>
<dbReference type="GO" id="GO:0005829">
    <property type="term" value="C:cytosol"/>
    <property type="evidence" value="ECO:0007669"/>
    <property type="project" value="InterPro"/>
</dbReference>
<organism evidence="20 21">
    <name type="scientific">Balaeniceps rex</name>
    <name type="common">Shoebill</name>
    <dbReference type="NCBI Taxonomy" id="33584"/>
    <lineage>
        <taxon>Eukaryota</taxon>
        <taxon>Metazoa</taxon>
        <taxon>Chordata</taxon>
        <taxon>Craniata</taxon>
        <taxon>Vertebrata</taxon>
        <taxon>Euteleostomi</taxon>
        <taxon>Archelosauria</taxon>
        <taxon>Archosauria</taxon>
        <taxon>Dinosauria</taxon>
        <taxon>Saurischia</taxon>
        <taxon>Theropoda</taxon>
        <taxon>Coelurosauria</taxon>
        <taxon>Aves</taxon>
        <taxon>Neognathae</taxon>
        <taxon>Neoaves</taxon>
        <taxon>Aequornithes</taxon>
        <taxon>Pelecaniformes</taxon>
        <taxon>Balaenicipitidae</taxon>
        <taxon>Balaeniceps</taxon>
    </lineage>
</organism>
<evidence type="ECO:0000256" key="2">
    <source>
        <dbReference type="ARBA" id="ARBA00004770"/>
    </source>
</evidence>
<keyword evidence="12 16" id="KW-1207">Sterol metabolism</keyword>
<dbReference type="NCBIfam" id="TIGR01240">
    <property type="entry name" value="mevDPdecarb"/>
    <property type="match status" value="1"/>
</dbReference>
<dbReference type="Pfam" id="PF18376">
    <property type="entry name" value="MDD_C"/>
    <property type="match status" value="1"/>
</dbReference>
<evidence type="ECO:0000256" key="5">
    <source>
        <dbReference type="ARBA" id="ARBA00019335"/>
    </source>
</evidence>
<evidence type="ECO:0000256" key="9">
    <source>
        <dbReference type="ARBA" id="ARBA00022955"/>
    </source>
</evidence>
<dbReference type="Proteomes" id="UP000528411">
    <property type="component" value="Unassembled WGS sequence"/>
</dbReference>
<keyword evidence="10 16" id="KW-0756">Sterol biosynthesis</keyword>
<evidence type="ECO:0000256" key="8">
    <source>
        <dbReference type="ARBA" id="ARBA00022840"/>
    </source>
</evidence>
<evidence type="ECO:0000256" key="7">
    <source>
        <dbReference type="ARBA" id="ARBA00022741"/>
    </source>
</evidence>
<dbReference type="SUPFAM" id="SSF54211">
    <property type="entry name" value="Ribosomal protein S5 domain 2-like"/>
    <property type="match status" value="1"/>
</dbReference>
<dbReference type="PIRSF" id="PIRSF015950">
    <property type="entry name" value="Mev_P_decrbx"/>
    <property type="match status" value="1"/>
</dbReference>
<dbReference type="PANTHER" id="PTHR10977">
    <property type="entry name" value="DIPHOSPHOMEVALONATE DECARBOXYLASE"/>
    <property type="match status" value="1"/>
</dbReference>
<evidence type="ECO:0000256" key="14">
    <source>
        <dbReference type="ARBA" id="ARBA00023239"/>
    </source>
</evidence>
<dbReference type="GO" id="GO:0006695">
    <property type="term" value="P:cholesterol biosynthetic process"/>
    <property type="evidence" value="ECO:0007669"/>
    <property type="project" value="UniProtKB-UniPathway"/>
</dbReference>
<comment type="similarity">
    <text evidence="3 16">Belongs to the diphosphomevalonate decarboxylase family.</text>
</comment>
<evidence type="ECO:0000256" key="17">
    <source>
        <dbReference type="SAM" id="MobiDB-lite"/>
    </source>
</evidence>
<accession>A0A7L2U112</accession>
<evidence type="ECO:0000256" key="16">
    <source>
        <dbReference type="RuleBase" id="RU363086"/>
    </source>
</evidence>
<dbReference type="InterPro" id="IPR036554">
    <property type="entry name" value="GHMP_kinase_C_sf"/>
</dbReference>
<evidence type="ECO:0000313" key="20">
    <source>
        <dbReference type="EMBL" id="NXS39213.1"/>
    </source>
</evidence>
<keyword evidence="11 16" id="KW-0443">Lipid metabolism</keyword>
<reference evidence="20 21" key="1">
    <citation type="submission" date="2019-09" db="EMBL/GenBank/DDBJ databases">
        <title>Bird 10,000 Genomes (B10K) Project - Family phase.</title>
        <authorList>
            <person name="Zhang G."/>
        </authorList>
    </citation>
    <scope>NUCLEOTIDE SEQUENCE [LARGE SCALE GENOMIC DNA]</scope>
    <source>
        <strain evidence="20">B10K-DU-012-56</strain>
    </source>
</reference>
<dbReference type="InterPro" id="IPR041431">
    <property type="entry name" value="Mvd1_C"/>
</dbReference>
<keyword evidence="9 16" id="KW-0752">Steroid biosynthesis</keyword>
<dbReference type="FunFam" id="3.30.230.10:FF:000018">
    <property type="entry name" value="Diphosphomevalonate decarboxylase"/>
    <property type="match status" value="1"/>
</dbReference>
<dbReference type="AlphaFoldDB" id="A0A7L2U112"/>
<evidence type="ECO:0000256" key="1">
    <source>
        <dbReference type="ARBA" id="ARBA00003812"/>
    </source>
</evidence>
<dbReference type="SUPFAM" id="SSF55060">
    <property type="entry name" value="GHMP Kinase, C-terminal domain"/>
    <property type="match status" value="1"/>
</dbReference>
<comment type="pathway">
    <text evidence="2 16">Steroid biosynthesis; cholesterol biosynthesis.</text>
</comment>
<comment type="catalytic activity">
    <reaction evidence="15 16">
        <text>(R)-5-diphosphomevalonate + ATP = isopentenyl diphosphate + ADP + phosphate + CO2</text>
        <dbReference type="Rhea" id="RHEA:23732"/>
        <dbReference type="ChEBI" id="CHEBI:16526"/>
        <dbReference type="ChEBI" id="CHEBI:30616"/>
        <dbReference type="ChEBI" id="CHEBI:43474"/>
        <dbReference type="ChEBI" id="CHEBI:57557"/>
        <dbReference type="ChEBI" id="CHEBI:128769"/>
        <dbReference type="ChEBI" id="CHEBI:456216"/>
        <dbReference type="EC" id="4.1.1.33"/>
    </reaction>
</comment>
<evidence type="ECO:0000256" key="3">
    <source>
        <dbReference type="ARBA" id="ARBA00008831"/>
    </source>
</evidence>
<dbReference type="FunFam" id="3.30.70.890:FF:000005">
    <property type="entry name" value="Diphosphomevalonate decarboxylase"/>
    <property type="match status" value="1"/>
</dbReference>
<keyword evidence="16" id="KW-0153">Cholesterol metabolism</keyword>
<keyword evidence="13 16" id="KW-0753">Steroid metabolism</keyword>
<dbReference type="InterPro" id="IPR014721">
    <property type="entry name" value="Ribsml_uS5_D2-typ_fold_subgr"/>
</dbReference>
<comment type="caution">
    <text evidence="20">The sequence shown here is derived from an EMBL/GenBank/DDBJ whole genome shotgun (WGS) entry which is preliminary data.</text>
</comment>
<evidence type="ECO:0000256" key="6">
    <source>
        <dbReference type="ARBA" id="ARBA00022516"/>
    </source>
</evidence>
<evidence type="ECO:0000256" key="11">
    <source>
        <dbReference type="ARBA" id="ARBA00023098"/>
    </source>
</evidence>
<feature type="domain" description="Diphosphomevalonate decarboxylase-like N-terminal" evidence="19">
    <location>
        <begin position="16"/>
        <end position="185"/>
    </location>
</feature>
<dbReference type="GO" id="GO:0004163">
    <property type="term" value="F:diphosphomevalonate decarboxylase activity"/>
    <property type="evidence" value="ECO:0007669"/>
    <property type="project" value="UniProtKB-UniRule"/>
</dbReference>
<evidence type="ECO:0000256" key="13">
    <source>
        <dbReference type="ARBA" id="ARBA00023221"/>
    </source>
</evidence>
<dbReference type="OrthoDB" id="10253702at2759"/>
<proteinExistence type="inferred from homology"/>
<comment type="function">
    <text evidence="1 16">Catalyzes the ATP dependent decarboxylation of (R)-5-diphosphomevalonate to form isopentenyl diphosphate (IPP). Functions in the mevalonate (MVA) pathway leading to isopentenyl diphosphate (IPP), a key precursor for the biosynthesis of isoprenoids and sterol synthesis.</text>
</comment>
<dbReference type="Gene3D" id="3.30.70.890">
    <property type="entry name" value="GHMP kinase, C-terminal domain"/>
    <property type="match status" value="1"/>
</dbReference>
<protein>
    <recommendedName>
        <fullName evidence="5 16">Diphosphomevalonate decarboxylase</fullName>
        <ecNumber evidence="4 16">4.1.1.33</ecNumber>
    </recommendedName>
</protein>
<gene>
    <name evidence="20" type="primary">Mvd</name>
    <name evidence="20" type="ORF">BALREX_R06217</name>
</gene>
<dbReference type="InterPro" id="IPR053859">
    <property type="entry name" value="MVD-like_N"/>
</dbReference>
<dbReference type="InterPro" id="IPR005935">
    <property type="entry name" value="Mev_decarb"/>
</dbReference>
<dbReference type="Pfam" id="PF22700">
    <property type="entry name" value="MVD-like_N"/>
    <property type="match status" value="1"/>
</dbReference>
<evidence type="ECO:0000259" key="19">
    <source>
        <dbReference type="Pfam" id="PF22700"/>
    </source>
</evidence>
<dbReference type="InterPro" id="IPR029765">
    <property type="entry name" value="Mev_diP_decarb"/>
</dbReference>
<dbReference type="EC" id="4.1.1.33" evidence="4 16"/>
<dbReference type="GO" id="GO:0019287">
    <property type="term" value="P:isopentenyl diphosphate biosynthetic process, mevalonate pathway"/>
    <property type="evidence" value="ECO:0007669"/>
    <property type="project" value="UniProtKB-UniRule"/>
</dbReference>
<dbReference type="EMBL" id="VYZW01001480">
    <property type="protein sequence ID" value="NXS39213.1"/>
    <property type="molecule type" value="Genomic_DNA"/>
</dbReference>
<evidence type="ECO:0000313" key="21">
    <source>
        <dbReference type="Proteomes" id="UP000528411"/>
    </source>
</evidence>
<feature type="domain" description="Mvd1 C-terminal" evidence="18">
    <location>
        <begin position="199"/>
        <end position="383"/>
    </location>
</feature>
<keyword evidence="21" id="KW-1185">Reference proteome</keyword>
<dbReference type="PANTHER" id="PTHR10977:SF3">
    <property type="entry name" value="DIPHOSPHOMEVALONATE DECARBOXYLASE"/>
    <property type="match status" value="1"/>
</dbReference>
<evidence type="ECO:0000256" key="15">
    <source>
        <dbReference type="ARBA" id="ARBA00048154"/>
    </source>
</evidence>
<feature type="non-terminal residue" evidence="20">
    <location>
        <position position="1"/>
    </location>
</feature>
<keyword evidence="8 16" id="KW-0067">ATP-binding</keyword>
<sequence length="402" mass="43840">SAMAEERALAMVTCTAPVNIAVIKYWGKRDNDLILPINSSLSVTLHQDQLKTTTTAAASRDFTEDRLWLNGEEADVGHPRLQACLREVRRLARKRRGDNAEDAAPLSLSYKIHIATENNFPTAAGLASSAAGYACLVSALARLYGVEGELSEVARRGSGSACRSMLGGFVQWQRGERPDGRDSLAHQVAPETHWPELRVLVLVVSGEKKQVGSTAGMQTSVDTSPLLKHRAEAVVPERLALMIRHIHERDFEGFGQLTMRDSNQFHATCLDTFPPIFYLNDLSRQIIALAHRFNAHHGRTKVAYTFDAGPNAVIFTLADTVAEFVEVVRRSFPPATNGDQFVRGLPVGSASPPEELLAAVVTEPVPGAVRYILHTQPGPGPQLVDDPSQHLLGADGLPRRRA</sequence>
<dbReference type="GO" id="GO:0005524">
    <property type="term" value="F:ATP binding"/>
    <property type="evidence" value="ECO:0007669"/>
    <property type="project" value="UniProtKB-KW"/>
</dbReference>
<keyword evidence="7 16" id="KW-0547">Nucleotide-binding</keyword>
<evidence type="ECO:0000259" key="18">
    <source>
        <dbReference type="Pfam" id="PF18376"/>
    </source>
</evidence>
<keyword evidence="6 16" id="KW-0444">Lipid biosynthesis</keyword>
<name>A0A7L2U112_BALRX</name>
<dbReference type="UniPathway" id="UPA00063"/>
<evidence type="ECO:0000256" key="4">
    <source>
        <dbReference type="ARBA" id="ARBA00012296"/>
    </source>
</evidence>
<keyword evidence="16" id="KW-0152">Cholesterol biosynthesis</keyword>
<dbReference type="Gene3D" id="3.30.230.10">
    <property type="match status" value="1"/>
</dbReference>
<dbReference type="InterPro" id="IPR020568">
    <property type="entry name" value="Ribosomal_Su5_D2-typ_SF"/>
</dbReference>
<evidence type="ECO:0000256" key="10">
    <source>
        <dbReference type="ARBA" id="ARBA00023011"/>
    </source>
</evidence>
<feature type="non-terminal residue" evidence="20">
    <location>
        <position position="402"/>
    </location>
</feature>